<feature type="transmembrane region" description="Helical" evidence="1">
    <location>
        <begin position="29"/>
        <end position="50"/>
    </location>
</feature>
<proteinExistence type="predicted"/>
<keyword evidence="1" id="KW-0812">Transmembrane</keyword>
<dbReference type="AlphaFoldDB" id="A0A0H5QLQ9"/>
<sequence length="123" mass="13506">LFGYMKFRRLSQKAGSSSRQRSMLILKLVFFKEAIEFAAIIMVMVIEVIFVMDDAIARFVVSSITRTLGLGISVVVMAKLYDAKSRAPTTNGQNFSTLRAKGVSTARPNKTIATTAGEKPVNL</sequence>
<feature type="non-terminal residue" evidence="2">
    <location>
        <position position="1"/>
    </location>
</feature>
<accession>A0A0H5QLQ9</accession>
<organism evidence="2">
    <name type="scientific">Spongospora subterranea</name>
    <dbReference type="NCBI Taxonomy" id="70186"/>
    <lineage>
        <taxon>Eukaryota</taxon>
        <taxon>Sar</taxon>
        <taxon>Rhizaria</taxon>
        <taxon>Endomyxa</taxon>
        <taxon>Phytomyxea</taxon>
        <taxon>Plasmodiophorida</taxon>
        <taxon>Plasmodiophoridae</taxon>
        <taxon>Spongospora</taxon>
    </lineage>
</organism>
<keyword evidence="1" id="KW-0472">Membrane</keyword>
<protein>
    <submittedName>
        <fullName evidence="2">Uncharacterized protein</fullName>
    </submittedName>
</protein>
<feature type="transmembrane region" description="Helical" evidence="1">
    <location>
        <begin position="56"/>
        <end position="78"/>
    </location>
</feature>
<reference evidence="2" key="1">
    <citation type="submission" date="2015-04" db="EMBL/GenBank/DDBJ databases">
        <title>The genome sequence of the plant pathogenic Rhizarian Plasmodiophora brassicae reveals insights in its biotrophic life cycle and the origin of chitin synthesis.</title>
        <authorList>
            <person name="Schwelm A."/>
            <person name="Fogelqvist J."/>
            <person name="Knaust A."/>
            <person name="Julke S."/>
            <person name="Lilja T."/>
            <person name="Dhandapani V."/>
            <person name="Bonilla-Rosso G."/>
            <person name="Karlsson M."/>
            <person name="Shevchenko A."/>
            <person name="Choi S.R."/>
            <person name="Kim H.G."/>
            <person name="Park J.Y."/>
            <person name="Lim Y.P."/>
            <person name="Ludwig-Muller J."/>
            <person name="Dixelius C."/>
        </authorList>
    </citation>
    <scope>NUCLEOTIDE SEQUENCE</scope>
    <source>
        <tissue evidence="2">Potato root galls</tissue>
    </source>
</reference>
<dbReference type="EMBL" id="HACM01002100">
    <property type="protein sequence ID" value="CRZ02542.1"/>
    <property type="molecule type" value="Transcribed_RNA"/>
</dbReference>
<evidence type="ECO:0000313" key="2">
    <source>
        <dbReference type="EMBL" id="CRZ02542.1"/>
    </source>
</evidence>
<name>A0A0H5QLQ9_9EUKA</name>
<evidence type="ECO:0000256" key="1">
    <source>
        <dbReference type="SAM" id="Phobius"/>
    </source>
</evidence>
<keyword evidence="1" id="KW-1133">Transmembrane helix</keyword>